<organism evidence="3 4">
    <name type="scientific">Yoonia rhodophyticola</name>
    <dbReference type="NCBI Taxonomy" id="3137370"/>
    <lineage>
        <taxon>Bacteria</taxon>
        <taxon>Pseudomonadati</taxon>
        <taxon>Pseudomonadota</taxon>
        <taxon>Alphaproteobacteria</taxon>
        <taxon>Rhodobacterales</taxon>
        <taxon>Paracoccaceae</taxon>
        <taxon>Yoonia</taxon>
    </lineage>
</organism>
<dbReference type="NCBIfam" id="TIGR00654">
    <property type="entry name" value="PhzF_family"/>
    <property type="match status" value="1"/>
</dbReference>
<dbReference type="PANTHER" id="PTHR13774:SF32">
    <property type="entry name" value="ANTISENSE-ENHANCING SEQUENCE 1"/>
    <property type="match status" value="1"/>
</dbReference>
<keyword evidence="4" id="KW-1185">Reference proteome</keyword>
<dbReference type="InterPro" id="IPR003719">
    <property type="entry name" value="Phenazine_PhzF-like"/>
</dbReference>
<comment type="similarity">
    <text evidence="1">Belongs to the PhzF family.</text>
</comment>
<dbReference type="PANTHER" id="PTHR13774">
    <property type="entry name" value="PHENAZINE BIOSYNTHESIS PROTEIN"/>
    <property type="match status" value="1"/>
</dbReference>
<sequence>MTDFRVYDVFTDRAFGGNQLAVITDAAGLPEQDLQRIAREFNFSETTFVYPPGNAAYTAKVRIFTPTMEIPFAGHPTIGTAIALRDLGAEPEMTLELGVGPIPCHADAGAARFTTTAALERLATPDPALVAAALGLPQNAISTATHAPVQASLGLPFVLVELSAQHWLDQCMPVTDQIRLGAQTHPAGLDFALFPYVANGDVIHARMFAPLDNIPEDPATGSAAATLAALLTEARGADQDLTIHQGVQMGRPSVIRASTQHGDTAAITISGRAILTMKGTLEY</sequence>
<reference evidence="3 4" key="2">
    <citation type="submission" date="2024-08" db="EMBL/GenBank/DDBJ databases">
        <title>Phylogenomic analyses of a clade within the roseobacter group suggest taxonomic reassignments of species of the genera Aestuariivita, Citreicella, Loktanella, Nautella, Pelagibaca, Ruegeria, Thalassobius, Thiobacimonas and Tropicibacter, and the proposal o.</title>
        <authorList>
            <person name="Jeon C.O."/>
        </authorList>
    </citation>
    <scope>NUCLEOTIDE SEQUENCE [LARGE SCALE GENOMIC DNA]</scope>
    <source>
        <strain evidence="3 4">SS1-5</strain>
    </source>
</reference>
<dbReference type="RefSeq" id="WP_342075892.1">
    <property type="nucleotide sequence ID" value="NZ_CP151767.2"/>
</dbReference>
<dbReference type="GO" id="GO:0016853">
    <property type="term" value="F:isomerase activity"/>
    <property type="evidence" value="ECO:0007669"/>
    <property type="project" value="TreeGrafter"/>
</dbReference>
<dbReference type="PIRSF" id="PIRSF016184">
    <property type="entry name" value="PhzC_PhzF"/>
    <property type="match status" value="1"/>
</dbReference>
<dbReference type="Gene3D" id="3.10.310.10">
    <property type="entry name" value="Diaminopimelate Epimerase, Chain A, domain 1"/>
    <property type="match status" value="2"/>
</dbReference>
<dbReference type="Pfam" id="PF02567">
    <property type="entry name" value="PhzC-PhzF"/>
    <property type="match status" value="1"/>
</dbReference>
<evidence type="ECO:0000256" key="2">
    <source>
        <dbReference type="PIRSR" id="PIRSR016184-1"/>
    </source>
</evidence>
<gene>
    <name evidence="3" type="ORF">AABB31_16245</name>
</gene>
<proteinExistence type="inferred from homology"/>
<dbReference type="Proteomes" id="UP001470809">
    <property type="component" value="Chromosome"/>
</dbReference>
<evidence type="ECO:0000256" key="1">
    <source>
        <dbReference type="ARBA" id="ARBA00008270"/>
    </source>
</evidence>
<evidence type="ECO:0000313" key="4">
    <source>
        <dbReference type="Proteomes" id="UP001470809"/>
    </source>
</evidence>
<dbReference type="GO" id="GO:0005737">
    <property type="term" value="C:cytoplasm"/>
    <property type="evidence" value="ECO:0007669"/>
    <property type="project" value="TreeGrafter"/>
</dbReference>
<dbReference type="EMBL" id="CP151767">
    <property type="protein sequence ID" value="WZU66570.1"/>
    <property type="molecule type" value="Genomic_DNA"/>
</dbReference>
<evidence type="ECO:0000313" key="3">
    <source>
        <dbReference type="EMBL" id="WZU66570.1"/>
    </source>
</evidence>
<name>A0AAN0NJT3_9RHOB</name>
<dbReference type="AlphaFoldDB" id="A0AAN0NJT3"/>
<dbReference type="SUPFAM" id="SSF54506">
    <property type="entry name" value="Diaminopimelate epimerase-like"/>
    <property type="match status" value="1"/>
</dbReference>
<protein>
    <submittedName>
        <fullName evidence="3">PhzF family phenazine biosynthesis protein</fullName>
    </submittedName>
</protein>
<reference evidence="4" key="1">
    <citation type="submission" date="2024-04" db="EMBL/GenBank/DDBJ databases">
        <title>Phylogenomic analyses of a clade within the roseobacter group suggest taxonomic reassignments of species of the genera Aestuariivita, Citreicella, Loktanella, Nautella, Pelagibaca, Ruegeria, Thalassobius, Thiobacimonas and Tropicibacter, and the proposal o.</title>
        <authorList>
            <person name="Jeon C.O."/>
        </authorList>
    </citation>
    <scope>NUCLEOTIDE SEQUENCE [LARGE SCALE GENOMIC DNA]</scope>
    <source>
        <strain evidence="4">SS1-5</strain>
    </source>
</reference>
<accession>A0AAN0NJT3</accession>
<feature type="active site" evidence="2">
    <location>
        <position position="45"/>
    </location>
</feature>
<dbReference type="KEGG" id="yrh:AABB31_16245"/>